<evidence type="ECO:0000256" key="14">
    <source>
        <dbReference type="RuleBase" id="RU004182"/>
    </source>
</evidence>
<evidence type="ECO:0000313" key="16">
    <source>
        <dbReference type="EMBL" id="MBN7798416.1"/>
    </source>
</evidence>
<dbReference type="Proteomes" id="UP000664303">
    <property type="component" value="Unassembled WGS sequence"/>
</dbReference>
<dbReference type="PRINTS" id="PR00147">
    <property type="entry name" value="DNAPHOTLYASE"/>
</dbReference>
<dbReference type="InterPro" id="IPR014729">
    <property type="entry name" value="Rossmann-like_a/b/a_fold"/>
</dbReference>
<keyword evidence="17" id="KW-1185">Reference proteome</keyword>
<accession>A0A939DIE1</accession>
<dbReference type="InterPro" id="IPR036134">
    <property type="entry name" value="Crypto/Photolyase_FAD-like_sf"/>
</dbReference>
<evidence type="ECO:0000256" key="1">
    <source>
        <dbReference type="ARBA" id="ARBA00001932"/>
    </source>
</evidence>
<dbReference type="PROSITE" id="PS00691">
    <property type="entry name" value="DNA_PHOTOLYASES_1_2"/>
    <property type="match status" value="1"/>
</dbReference>
<dbReference type="SUPFAM" id="SSF52425">
    <property type="entry name" value="Cryptochrome/photolyase, N-terminal domain"/>
    <property type="match status" value="1"/>
</dbReference>
<evidence type="ECO:0000256" key="12">
    <source>
        <dbReference type="PIRSR" id="PIRSR602081-1"/>
    </source>
</evidence>
<dbReference type="Pfam" id="PF03441">
    <property type="entry name" value="FAD_binding_7"/>
    <property type="match status" value="1"/>
</dbReference>
<dbReference type="Gene3D" id="3.40.50.620">
    <property type="entry name" value="HUPs"/>
    <property type="match status" value="1"/>
</dbReference>
<dbReference type="FunFam" id="1.10.579.10:FF:000003">
    <property type="entry name" value="Deoxyribodipyrimidine photo-lyase"/>
    <property type="match status" value="1"/>
</dbReference>
<dbReference type="PROSITE" id="PS51645">
    <property type="entry name" value="PHR_CRY_ALPHA_BETA"/>
    <property type="match status" value="1"/>
</dbReference>
<sequence length="479" mass="54323">MSSPIIFWFRQDLRLRDHPGLSAAAATGRPLLPVYILDEDTPGHWRPGGASRWWLHYSLEALDTALRQCGARLLLRRGPALEVLRELCAESGAEALYCTRQYEPWAAQLERALYDDLGARGVEVKRFPGNLLFEPGSVLNQSGEPFKVFTPFWRHCLRQPEPPLPRPAPEALAGHRHSLATEKLGDWRLVPHKPDWASNWHQHWRPGPEGAGDRLQAFLANGVSDYDTGRNHPARECTSRLSPHLHYGEISPRMVWHAAQRAGREHPALADEVAKFLSELGWREFAHHLLHFFPNLPESPFKAQFDAFPWRWDEGALHAWQRGRTGYPVVDAGMRELWQTGYMHNRVRMVTASFLTKHLLLHWRHGEDWFWDTLVDADLANNASGWQWVAGSGADAAPYFRIFNPVTQGEKFDAGGDYVRRWVPELAALPDKYLHQPFAAPAPVLAGAGVVLGETYPQPIVDHREARQAALAAYEVARN</sequence>
<feature type="binding site" evidence="12">
    <location>
        <position position="276"/>
    </location>
    <ligand>
        <name>FAD</name>
        <dbReference type="ChEBI" id="CHEBI:57692"/>
    </ligand>
</feature>
<dbReference type="PANTHER" id="PTHR11455:SF9">
    <property type="entry name" value="CRYPTOCHROME CIRCADIAN CLOCK 5 ISOFORM X1"/>
    <property type="match status" value="1"/>
</dbReference>
<feature type="domain" description="Photolyase/cryptochrome alpha/beta" evidence="15">
    <location>
        <begin position="3"/>
        <end position="132"/>
    </location>
</feature>
<dbReference type="InterPro" id="IPR006050">
    <property type="entry name" value="DNA_photolyase_N"/>
</dbReference>
<dbReference type="InterPro" id="IPR018394">
    <property type="entry name" value="DNA_photolyase_1_CS_C"/>
</dbReference>
<dbReference type="InterPro" id="IPR005101">
    <property type="entry name" value="Cryptochr/Photolyase_FAD-bd"/>
</dbReference>
<comment type="similarity">
    <text evidence="14">Belongs to the DNA photolyase family.</text>
</comment>
<dbReference type="RefSeq" id="WP_206561858.1">
    <property type="nucleotide sequence ID" value="NZ_JAFKCZ010000014.1"/>
</dbReference>
<dbReference type="GO" id="GO:0003677">
    <property type="term" value="F:DNA binding"/>
    <property type="evidence" value="ECO:0007669"/>
    <property type="project" value="TreeGrafter"/>
</dbReference>
<feature type="binding site" evidence="12">
    <location>
        <begin position="376"/>
        <end position="378"/>
    </location>
    <ligand>
        <name>FAD</name>
        <dbReference type="ChEBI" id="CHEBI:57692"/>
    </ligand>
</feature>
<name>A0A939DIE1_9GAMM</name>
<keyword evidence="7 14" id="KW-0157">Chromophore</keyword>
<keyword evidence="5 12" id="KW-0285">Flavoprotein</keyword>
<feature type="binding site" evidence="12">
    <location>
        <begin position="238"/>
        <end position="242"/>
    </location>
    <ligand>
        <name>FAD</name>
        <dbReference type="ChEBI" id="CHEBI:57692"/>
    </ligand>
</feature>
<gene>
    <name evidence="16" type="ORF">JYP50_17575</name>
</gene>
<keyword evidence="6 12" id="KW-0274">FAD</keyword>
<evidence type="ECO:0000256" key="9">
    <source>
        <dbReference type="ARBA" id="ARBA00033999"/>
    </source>
</evidence>
<comment type="cofactor">
    <cofactor evidence="12">
        <name>FAD</name>
        <dbReference type="ChEBI" id="CHEBI:57692"/>
    </cofactor>
    <text evidence="12">Binds 1 FAD per subunit.</text>
</comment>
<comment type="cofactor">
    <cofactor evidence="1">
        <name>(6R)-5,10-methylene-5,6,7,8-tetrahydrofolate</name>
        <dbReference type="ChEBI" id="CHEBI:15636"/>
    </cofactor>
</comment>
<protein>
    <recommendedName>
        <fullName evidence="4">Deoxyribodipyrimidine photo-lyase</fullName>
        <ecNumber evidence="3">4.1.99.3</ecNumber>
    </recommendedName>
    <alternativeName>
        <fullName evidence="8">DNA photolyase</fullName>
    </alternativeName>
    <alternativeName>
        <fullName evidence="11">Photoreactivating enzyme</fullName>
    </alternativeName>
</protein>
<dbReference type="GO" id="GO:0009416">
    <property type="term" value="P:response to light stimulus"/>
    <property type="evidence" value="ECO:0007669"/>
    <property type="project" value="TreeGrafter"/>
</dbReference>
<feature type="site" description="Electron transfer via tryptophanyl radical" evidence="13">
    <location>
        <position position="310"/>
    </location>
</feature>
<dbReference type="EMBL" id="JAFKCZ010000014">
    <property type="protein sequence ID" value="MBN7798416.1"/>
    <property type="molecule type" value="Genomic_DNA"/>
</dbReference>
<dbReference type="Gene3D" id="1.10.579.10">
    <property type="entry name" value="DNA Cyclobutane Dipyrimidine Photolyase, subunit A, domain 3"/>
    <property type="match status" value="1"/>
</dbReference>
<dbReference type="PROSITE" id="PS00394">
    <property type="entry name" value="DNA_PHOTOLYASES_1_1"/>
    <property type="match status" value="1"/>
</dbReference>
<dbReference type="AlphaFoldDB" id="A0A939DIE1"/>
<dbReference type="SUPFAM" id="SSF48173">
    <property type="entry name" value="Cryptochrome/photolyase FAD-binding domain"/>
    <property type="match status" value="1"/>
</dbReference>
<comment type="caution">
    <text evidence="16">The sequence shown here is derived from an EMBL/GenBank/DDBJ whole genome shotgun (WGS) entry which is preliminary data.</text>
</comment>
<evidence type="ECO:0000256" key="13">
    <source>
        <dbReference type="PIRSR" id="PIRSR602081-2"/>
    </source>
</evidence>
<evidence type="ECO:0000256" key="11">
    <source>
        <dbReference type="ARBA" id="ARBA00083107"/>
    </source>
</evidence>
<evidence type="ECO:0000256" key="10">
    <source>
        <dbReference type="ARBA" id="ARBA00059220"/>
    </source>
</evidence>
<proteinExistence type="inferred from homology"/>
<feature type="site" description="Electron transfer via tryptophanyl radical" evidence="13">
    <location>
        <position position="386"/>
    </location>
</feature>
<feature type="binding site" evidence="12">
    <location>
        <position position="226"/>
    </location>
    <ligand>
        <name>FAD</name>
        <dbReference type="ChEBI" id="CHEBI:57692"/>
    </ligand>
</feature>
<evidence type="ECO:0000256" key="5">
    <source>
        <dbReference type="ARBA" id="ARBA00022630"/>
    </source>
</evidence>
<evidence type="ECO:0000256" key="6">
    <source>
        <dbReference type="ARBA" id="ARBA00022827"/>
    </source>
</evidence>
<comment type="similarity">
    <text evidence="2">Belongs to the DNA photolyase class-1 family.</text>
</comment>
<dbReference type="GO" id="GO:0003904">
    <property type="term" value="F:deoxyribodipyrimidine photo-lyase activity"/>
    <property type="evidence" value="ECO:0007669"/>
    <property type="project" value="UniProtKB-EC"/>
</dbReference>
<organism evidence="16 17">
    <name type="scientific">Parahaliea mediterranea</name>
    <dbReference type="NCBI Taxonomy" id="651086"/>
    <lineage>
        <taxon>Bacteria</taxon>
        <taxon>Pseudomonadati</taxon>
        <taxon>Pseudomonadota</taxon>
        <taxon>Gammaproteobacteria</taxon>
        <taxon>Cellvibrionales</taxon>
        <taxon>Halieaceae</taxon>
        <taxon>Parahaliea</taxon>
    </lineage>
</organism>
<evidence type="ECO:0000256" key="2">
    <source>
        <dbReference type="ARBA" id="ARBA00005862"/>
    </source>
</evidence>
<evidence type="ECO:0000259" key="15">
    <source>
        <dbReference type="PROSITE" id="PS51645"/>
    </source>
</evidence>
<evidence type="ECO:0000313" key="17">
    <source>
        <dbReference type="Proteomes" id="UP000664303"/>
    </source>
</evidence>
<dbReference type="InterPro" id="IPR002081">
    <property type="entry name" value="Cryptochrome/DNA_photolyase_1"/>
</dbReference>
<evidence type="ECO:0000256" key="7">
    <source>
        <dbReference type="ARBA" id="ARBA00022991"/>
    </source>
</evidence>
<dbReference type="GO" id="GO:0000719">
    <property type="term" value="P:photoreactive repair"/>
    <property type="evidence" value="ECO:0007669"/>
    <property type="project" value="UniProtKB-ARBA"/>
</dbReference>
<comment type="catalytic activity">
    <reaction evidence="9">
        <text>cyclobutadipyrimidine (in DNA) = 2 pyrimidine residues (in DNA).</text>
        <dbReference type="EC" id="4.1.99.3"/>
    </reaction>
</comment>
<dbReference type="PANTHER" id="PTHR11455">
    <property type="entry name" value="CRYPTOCHROME"/>
    <property type="match status" value="1"/>
</dbReference>
<dbReference type="Pfam" id="PF00875">
    <property type="entry name" value="DNA_photolyase"/>
    <property type="match status" value="1"/>
</dbReference>
<dbReference type="Gene3D" id="1.25.40.80">
    <property type="match status" value="1"/>
</dbReference>
<dbReference type="GO" id="GO:0071949">
    <property type="term" value="F:FAD binding"/>
    <property type="evidence" value="ECO:0007669"/>
    <property type="project" value="TreeGrafter"/>
</dbReference>
<reference evidence="16" key="1">
    <citation type="submission" date="2021-02" db="EMBL/GenBank/DDBJ databases">
        <title>PHA producing bacteria isolated from coastal sediment in Guangdong, Shenzhen.</title>
        <authorList>
            <person name="Zheng W."/>
            <person name="Yu S."/>
            <person name="Huang Y."/>
        </authorList>
    </citation>
    <scope>NUCLEOTIDE SEQUENCE</scope>
    <source>
        <strain evidence="16">TN14-10</strain>
    </source>
</reference>
<feature type="site" description="Electron transfer via tryptophanyl radical" evidence="13">
    <location>
        <position position="363"/>
    </location>
</feature>
<dbReference type="EC" id="4.1.99.3" evidence="3"/>
<evidence type="ECO:0000256" key="3">
    <source>
        <dbReference type="ARBA" id="ARBA00013149"/>
    </source>
</evidence>
<dbReference type="InterPro" id="IPR036155">
    <property type="entry name" value="Crypto/Photolyase_N_sf"/>
</dbReference>
<evidence type="ECO:0000256" key="8">
    <source>
        <dbReference type="ARBA" id="ARBA00031671"/>
    </source>
</evidence>
<evidence type="ECO:0000256" key="4">
    <source>
        <dbReference type="ARBA" id="ARBA00014046"/>
    </source>
</evidence>
<comment type="function">
    <text evidence="10">Involved in repair of UV radiation-induced DNA damage. Catalyzes the light-dependent monomerization (300-600 nm) of cyclobutyl pyrimidine dimers (in cis-syn configuration), which are formed between adjacent bases on the same DNA strand upon exposure to ultraviolet radiation.</text>
</comment>